<dbReference type="EMBL" id="HBGW01050244">
    <property type="protein sequence ID" value="CAD9583152.1"/>
    <property type="molecule type" value="Transcribed_RNA"/>
</dbReference>
<gene>
    <name evidence="2" type="ORF">BRAN1462_LOCUS31964</name>
</gene>
<feature type="region of interest" description="Disordered" evidence="1">
    <location>
        <begin position="291"/>
        <end position="365"/>
    </location>
</feature>
<sequence>MAFSPSKHGPSSPVSIPGLSPSCSMLSLGSAAASPMPPSAAHGADGCGQRRFNSRTVPKVAESLFANGQVPMRMLSRLAGLMKFMTPNSDVEDFENEVLRAPDGATLIPEELDETLRAEFERLNTFTGPENLEAMSSAKWVRLLREAGALAPETGPAPPGTMSKEQADIVFYKVLHNCNHGGQRLEYDMFCKALCITSRHLAPQPVTVEGMQAAFSTLLASILDNASRHLADAATLDEADDLETRLVVDRYRPVLHHFFRSYCNSQLGNPGSPSVGMGKARASERMAWKMTQDEGGSESLSPARSARRRSFASPTLSPALSPTKEKAGGVVHAEKEAPPLVEEPVDFSTPPRAGTGSAGSLGEERKKALTPLPVSARAVESLVVGVPSPTKAEAYVLTPTHAPSPTRSRAAQGSPKSVLLGDDPYVYAAGVPVVTNRKYLMSYDQARAFCSNLGIAPGFVTWRAVSRTFKAAQAMDMPCASPNKRVGSTHGLMTELSFVEMVVRLGLEAYAEEPLHSEFPTPALRLDDFLFRVMPRLEGASDRYARCRRV</sequence>
<evidence type="ECO:0000313" key="2">
    <source>
        <dbReference type="EMBL" id="CAD9583152.1"/>
    </source>
</evidence>
<proteinExistence type="predicted"/>
<evidence type="ECO:0008006" key="3">
    <source>
        <dbReference type="Google" id="ProtNLM"/>
    </source>
</evidence>
<dbReference type="AlphaFoldDB" id="A0A7S2P880"/>
<evidence type="ECO:0000256" key="1">
    <source>
        <dbReference type="SAM" id="MobiDB-lite"/>
    </source>
</evidence>
<reference evidence="2" key="1">
    <citation type="submission" date="2021-01" db="EMBL/GenBank/DDBJ databases">
        <authorList>
            <person name="Corre E."/>
            <person name="Pelletier E."/>
            <person name="Niang G."/>
            <person name="Scheremetjew M."/>
            <person name="Finn R."/>
            <person name="Kale V."/>
            <person name="Holt S."/>
            <person name="Cochrane G."/>
            <person name="Meng A."/>
            <person name="Brown T."/>
            <person name="Cohen L."/>
        </authorList>
    </citation>
    <scope>NUCLEOTIDE SEQUENCE</scope>
    <source>
        <strain evidence="2">RCC3387</strain>
    </source>
</reference>
<name>A0A7S2P880_9DINO</name>
<accession>A0A7S2P880</accession>
<organism evidence="2">
    <name type="scientific">Zooxanthella nutricula</name>
    <dbReference type="NCBI Taxonomy" id="1333877"/>
    <lineage>
        <taxon>Eukaryota</taxon>
        <taxon>Sar</taxon>
        <taxon>Alveolata</taxon>
        <taxon>Dinophyceae</taxon>
        <taxon>Peridiniales</taxon>
        <taxon>Peridiniales incertae sedis</taxon>
        <taxon>Zooxanthella</taxon>
    </lineage>
</organism>
<dbReference type="Gene3D" id="1.10.238.10">
    <property type="entry name" value="EF-hand"/>
    <property type="match status" value="1"/>
</dbReference>
<protein>
    <recommendedName>
        <fullName evidence="3">EF-hand domain-containing protein</fullName>
    </recommendedName>
</protein>
<feature type="compositionally biased region" description="Basic and acidic residues" evidence="1">
    <location>
        <begin position="323"/>
        <end position="337"/>
    </location>
</feature>